<dbReference type="InterPro" id="IPR049146">
    <property type="entry name" value="FAM186A_B_C"/>
</dbReference>
<proteinExistence type="predicted"/>
<accession>A0A9D4I9W4</accession>
<dbReference type="Proteomes" id="UP000828390">
    <property type="component" value="Unassembled WGS sequence"/>
</dbReference>
<protein>
    <recommendedName>
        <fullName evidence="1">FAM186A/B C-terminal domain-containing protein</fullName>
    </recommendedName>
</protein>
<comment type="caution">
    <text evidence="3">The sequence shown here is derived from an EMBL/GenBank/DDBJ whole genome shotgun (WGS) entry which is preliminary data.</text>
</comment>
<reference evidence="3" key="2">
    <citation type="submission" date="2020-11" db="EMBL/GenBank/DDBJ databases">
        <authorList>
            <person name="McCartney M.A."/>
            <person name="Auch B."/>
            <person name="Kono T."/>
            <person name="Mallez S."/>
            <person name="Becker A."/>
            <person name="Gohl D.M."/>
            <person name="Silverstein K.A.T."/>
            <person name="Koren S."/>
            <person name="Bechman K.B."/>
            <person name="Herman A."/>
            <person name="Abrahante J.E."/>
            <person name="Garbe J."/>
        </authorList>
    </citation>
    <scope>NUCLEOTIDE SEQUENCE</scope>
    <source>
        <strain evidence="3">Duluth1</strain>
        <tissue evidence="3">Whole animal</tissue>
    </source>
</reference>
<keyword evidence="4" id="KW-1185">Reference proteome</keyword>
<sequence length="67" mass="8079">MDQRENLRILARAYEDNKISRDLLACAKAMIQKTMEIPEIRLRNLFEQYITFRAIQDARRKLLLQQN</sequence>
<name>A0A9D4I9W4_DREPO</name>
<organism evidence="3 4">
    <name type="scientific">Dreissena polymorpha</name>
    <name type="common">Zebra mussel</name>
    <name type="synonym">Mytilus polymorpha</name>
    <dbReference type="NCBI Taxonomy" id="45954"/>
    <lineage>
        <taxon>Eukaryota</taxon>
        <taxon>Metazoa</taxon>
        <taxon>Spiralia</taxon>
        <taxon>Lophotrochozoa</taxon>
        <taxon>Mollusca</taxon>
        <taxon>Bivalvia</taxon>
        <taxon>Autobranchia</taxon>
        <taxon>Heteroconchia</taxon>
        <taxon>Euheterodonta</taxon>
        <taxon>Imparidentia</taxon>
        <taxon>Neoheterodontei</taxon>
        <taxon>Myida</taxon>
        <taxon>Dreissenoidea</taxon>
        <taxon>Dreissenidae</taxon>
        <taxon>Dreissena</taxon>
    </lineage>
</organism>
<dbReference type="Pfam" id="PF20865">
    <property type="entry name" value="FAM186A-B_C"/>
    <property type="match status" value="1"/>
</dbReference>
<evidence type="ECO:0000313" key="2">
    <source>
        <dbReference type="EMBL" id="KAH3752167.1"/>
    </source>
</evidence>
<evidence type="ECO:0000313" key="4">
    <source>
        <dbReference type="Proteomes" id="UP000828390"/>
    </source>
</evidence>
<evidence type="ECO:0000259" key="1">
    <source>
        <dbReference type="Pfam" id="PF20865"/>
    </source>
</evidence>
<dbReference type="EMBL" id="JAIWYP010000010">
    <property type="protein sequence ID" value="KAH3752167.1"/>
    <property type="molecule type" value="Genomic_DNA"/>
</dbReference>
<dbReference type="EMBL" id="JAIWYP010000010">
    <property type="protein sequence ID" value="KAH3752187.1"/>
    <property type="molecule type" value="Genomic_DNA"/>
</dbReference>
<feature type="domain" description="FAM186A/B C-terminal" evidence="1">
    <location>
        <begin position="2"/>
        <end position="63"/>
    </location>
</feature>
<reference evidence="3" key="1">
    <citation type="journal article" date="2019" name="bioRxiv">
        <title>The Genome of the Zebra Mussel, Dreissena polymorpha: A Resource for Invasive Species Research.</title>
        <authorList>
            <person name="McCartney M.A."/>
            <person name="Auch B."/>
            <person name="Kono T."/>
            <person name="Mallez S."/>
            <person name="Zhang Y."/>
            <person name="Obille A."/>
            <person name="Becker A."/>
            <person name="Abrahante J.E."/>
            <person name="Garbe J."/>
            <person name="Badalamenti J.P."/>
            <person name="Herman A."/>
            <person name="Mangelson H."/>
            <person name="Liachko I."/>
            <person name="Sullivan S."/>
            <person name="Sone E.D."/>
            <person name="Koren S."/>
            <person name="Silverstein K.A.T."/>
            <person name="Beckman K.B."/>
            <person name="Gohl D.M."/>
        </authorList>
    </citation>
    <scope>NUCLEOTIDE SEQUENCE</scope>
    <source>
        <strain evidence="3">Duluth1</strain>
        <tissue evidence="3">Whole animal</tissue>
    </source>
</reference>
<gene>
    <name evidence="2" type="ORF">DPMN_186779</name>
    <name evidence="3" type="ORF">DPMN_186799</name>
</gene>
<dbReference type="AlphaFoldDB" id="A0A9D4I9W4"/>
<evidence type="ECO:0000313" key="3">
    <source>
        <dbReference type="EMBL" id="KAH3752187.1"/>
    </source>
</evidence>